<evidence type="ECO:0000313" key="2">
    <source>
        <dbReference type="Proteomes" id="UP000179266"/>
    </source>
</evidence>
<dbReference type="EMBL" id="MGDD01000254">
    <property type="protein sequence ID" value="OGL43774.1"/>
    <property type="molecule type" value="Genomic_DNA"/>
</dbReference>
<comment type="caution">
    <text evidence="1">The sequence shown here is derived from an EMBL/GenBank/DDBJ whole genome shotgun (WGS) entry which is preliminary data.</text>
</comment>
<accession>A0A1F7RRW7</accession>
<sequence length="85" mass="9820">MAKTRLNISFDEDLASFIRVYAQENRTTAADVITQFILSLKRQSTVDIMDIIITNPDFQKALIQVQSRLRDGSAKWYTFEEVFGE</sequence>
<organism evidence="1 2">
    <name type="scientific">Candidatus Schekmanbacteria bacterium RBG_13_48_7</name>
    <dbReference type="NCBI Taxonomy" id="1817878"/>
    <lineage>
        <taxon>Bacteria</taxon>
        <taxon>Candidatus Schekmaniibacteriota</taxon>
    </lineage>
</organism>
<reference evidence="1 2" key="1">
    <citation type="journal article" date="2016" name="Nat. Commun.">
        <title>Thousands of microbial genomes shed light on interconnected biogeochemical processes in an aquifer system.</title>
        <authorList>
            <person name="Anantharaman K."/>
            <person name="Brown C.T."/>
            <person name="Hug L.A."/>
            <person name="Sharon I."/>
            <person name="Castelle C.J."/>
            <person name="Probst A.J."/>
            <person name="Thomas B.C."/>
            <person name="Singh A."/>
            <person name="Wilkins M.J."/>
            <person name="Karaoz U."/>
            <person name="Brodie E.L."/>
            <person name="Williams K.H."/>
            <person name="Hubbard S.S."/>
            <person name="Banfield J.F."/>
        </authorList>
    </citation>
    <scope>NUCLEOTIDE SEQUENCE [LARGE SCALE GENOMIC DNA]</scope>
</reference>
<proteinExistence type="predicted"/>
<gene>
    <name evidence="1" type="ORF">A2161_07130</name>
</gene>
<name>A0A1F7RRW7_9BACT</name>
<dbReference type="Proteomes" id="UP000179266">
    <property type="component" value="Unassembled WGS sequence"/>
</dbReference>
<dbReference type="AlphaFoldDB" id="A0A1F7RRW7"/>
<evidence type="ECO:0000313" key="1">
    <source>
        <dbReference type="EMBL" id="OGL43774.1"/>
    </source>
</evidence>
<protein>
    <submittedName>
        <fullName evidence="1">Uncharacterized protein</fullName>
    </submittedName>
</protein>